<keyword evidence="1" id="KW-0175">Coiled coil</keyword>
<dbReference type="RefSeq" id="WP_315747374.1">
    <property type="nucleotide sequence ID" value="NZ_JAVYAA010000010.1"/>
</dbReference>
<dbReference type="AlphaFoldDB" id="A0AAJ2K1P2"/>
<comment type="caution">
    <text evidence="2">The sequence shown here is derived from an EMBL/GenBank/DDBJ whole genome shotgun (WGS) entry which is preliminary data.</text>
</comment>
<feature type="coiled-coil region" evidence="1">
    <location>
        <begin position="40"/>
        <end position="67"/>
    </location>
</feature>
<name>A0AAJ2K1P2_9BACL</name>
<accession>A0AAJ2K1P2</accession>
<keyword evidence="3" id="KW-1185">Reference proteome</keyword>
<gene>
    <name evidence="2" type="ORF">RQP50_27680</name>
</gene>
<reference evidence="3" key="1">
    <citation type="submission" date="2023-09" db="EMBL/GenBank/DDBJ databases">
        <title>Paenibacillus sp. chi10 Genome sequencing and assembly.</title>
        <authorList>
            <person name="Kim I."/>
        </authorList>
    </citation>
    <scope>NUCLEOTIDE SEQUENCE [LARGE SCALE GENOMIC DNA]</scope>
    <source>
        <strain evidence="3">chi10</strain>
    </source>
</reference>
<sequence>MGAAMSLDVTRGRIEVVIQPKLRYSPTTLSIRGQSGTVELHADDEQLEEIELAIREYRKNNRKEEIA</sequence>
<evidence type="ECO:0000313" key="3">
    <source>
        <dbReference type="Proteomes" id="UP001250538"/>
    </source>
</evidence>
<evidence type="ECO:0000256" key="1">
    <source>
        <dbReference type="SAM" id="Coils"/>
    </source>
</evidence>
<dbReference type="EMBL" id="JAVYAA010000010">
    <property type="protein sequence ID" value="MDT8980016.1"/>
    <property type="molecule type" value="Genomic_DNA"/>
</dbReference>
<evidence type="ECO:0000313" key="2">
    <source>
        <dbReference type="EMBL" id="MDT8980016.1"/>
    </source>
</evidence>
<organism evidence="2 3">
    <name type="scientific">Paenibacillus suaedae</name>
    <dbReference type="NCBI Taxonomy" id="3077233"/>
    <lineage>
        <taxon>Bacteria</taxon>
        <taxon>Bacillati</taxon>
        <taxon>Bacillota</taxon>
        <taxon>Bacilli</taxon>
        <taxon>Bacillales</taxon>
        <taxon>Paenibacillaceae</taxon>
        <taxon>Paenibacillus</taxon>
    </lineage>
</organism>
<proteinExistence type="predicted"/>
<dbReference type="Proteomes" id="UP001250538">
    <property type="component" value="Unassembled WGS sequence"/>
</dbReference>
<protein>
    <submittedName>
        <fullName evidence="2">Uncharacterized protein</fullName>
    </submittedName>
</protein>